<dbReference type="InterPro" id="IPR036565">
    <property type="entry name" value="Mur-like_cat_sf"/>
</dbReference>
<dbReference type="HAMAP" id="MF_00208">
    <property type="entry name" value="MurE"/>
    <property type="match status" value="1"/>
</dbReference>
<keyword evidence="2" id="KW-0547">Nucleotide-binding</keyword>
<comment type="PTM">
    <text evidence="2">Carboxylation is probably crucial for Mg(2+) binding and, consequently, for the gamma-phosphate positioning of ATP.</text>
</comment>
<evidence type="ECO:0000256" key="3">
    <source>
        <dbReference type="RuleBase" id="RU004135"/>
    </source>
</evidence>
<keyword evidence="2 3" id="KW-0131">Cell cycle</keyword>
<dbReference type="GO" id="GO:0005524">
    <property type="term" value="F:ATP binding"/>
    <property type="evidence" value="ECO:0007669"/>
    <property type="project" value="UniProtKB-UniRule"/>
</dbReference>
<dbReference type="AlphaFoldDB" id="A0A368DNG4"/>
<feature type="modified residue" description="N6-carboxylysine" evidence="2">
    <location>
        <position position="215"/>
    </location>
</feature>
<dbReference type="NCBIfam" id="TIGR01085">
    <property type="entry name" value="murE"/>
    <property type="match status" value="1"/>
</dbReference>
<comment type="similarity">
    <text evidence="1 2">Belongs to the MurCDEF family. MurE subfamily.</text>
</comment>
<keyword evidence="2" id="KW-0963">Cytoplasm</keyword>
<dbReference type="GO" id="GO:0008765">
    <property type="term" value="F:UDP-N-acetylmuramoylalanyl-D-glutamate-2,6-diaminopimelate ligase activity"/>
    <property type="evidence" value="ECO:0007669"/>
    <property type="project" value="UniProtKB-UniRule"/>
</dbReference>
<feature type="domain" description="Mur ligase C-terminal" evidence="4">
    <location>
        <begin position="331"/>
        <end position="455"/>
    </location>
</feature>
<feature type="binding site" evidence="2">
    <location>
        <position position="453"/>
    </location>
    <ligand>
        <name>meso-2,6-diaminopimelate</name>
        <dbReference type="ChEBI" id="CHEBI:57791"/>
    </ligand>
</feature>
<keyword evidence="2 6" id="KW-0436">Ligase</keyword>
<dbReference type="InterPro" id="IPR005761">
    <property type="entry name" value="UDP-N-AcMur-Glu-dNH2Pim_ligase"/>
</dbReference>
<evidence type="ECO:0000313" key="7">
    <source>
        <dbReference type="Proteomes" id="UP000253570"/>
    </source>
</evidence>
<protein>
    <recommendedName>
        <fullName evidence="2">UDP-N-acetylmuramoyl-L-alanyl-D-glutamate--2,6-diaminopimelate ligase</fullName>
        <ecNumber evidence="2">6.3.2.13</ecNumber>
    </recommendedName>
    <alternativeName>
        <fullName evidence="2">Meso-A2pm-adding enzyme</fullName>
    </alternativeName>
    <alternativeName>
        <fullName evidence="2">Meso-diaminopimelate-adding enzyme</fullName>
    </alternativeName>
    <alternativeName>
        <fullName evidence="2">UDP-MurNAc-L-Ala-D-Glu:meso-diaminopimelate ligase</fullName>
    </alternativeName>
    <alternativeName>
        <fullName evidence="2">UDP-MurNAc-tripeptide synthetase</fullName>
    </alternativeName>
    <alternativeName>
        <fullName evidence="2">UDP-N-acetylmuramyl-tripeptide synthetase</fullName>
    </alternativeName>
</protein>
<name>A0A368DNG4_9PROT</name>
<keyword evidence="2 3" id="KW-0961">Cell wall biogenesis/degradation</keyword>
<comment type="pathway">
    <text evidence="2 3">Cell wall biogenesis; peptidoglycan biosynthesis.</text>
</comment>
<comment type="catalytic activity">
    <reaction evidence="2">
        <text>UDP-N-acetyl-alpha-D-muramoyl-L-alanyl-D-glutamate + meso-2,6-diaminopimelate + ATP = UDP-N-acetyl-alpha-D-muramoyl-L-alanyl-gamma-D-glutamyl-meso-2,6-diaminopimelate + ADP + phosphate + H(+)</text>
        <dbReference type="Rhea" id="RHEA:23676"/>
        <dbReference type="ChEBI" id="CHEBI:15378"/>
        <dbReference type="ChEBI" id="CHEBI:30616"/>
        <dbReference type="ChEBI" id="CHEBI:43474"/>
        <dbReference type="ChEBI" id="CHEBI:57791"/>
        <dbReference type="ChEBI" id="CHEBI:83900"/>
        <dbReference type="ChEBI" id="CHEBI:83905"/>
        <dbReference type="ChEBI" id="CHEBI:456216"/>
        <dbReference type="EC" id="6.3.2.13"/>
    </reaction>
</comment>
<dbReference type="GO" id="GO:0005737">
    <property type="term" value="C:cytoplasm"/>
    <property type="evidence" value="ECO:0007669"/>
    <property type="project" value="UniProtKB-SubCell"/>
</dbReference>
<dbReference type="Proteomes" id="UP000253570">
    <property type="component" value="Unassembled WGS sequence"/>
</dbReference>
<feature type="binding site" evidence="2">
    <location>
        <position position="381"/>
    </location>
    <ligand>
        <name>meso-2,6-diaminopimelate</name>
        <dbReference type="ChEBI" id="CHEBI:57791"/>
    </ligand>
</feature>
<feature type="short sequence motif" description="Meso-diaminopimelate recognition motif" evidence="2">
    <location>
        <begin position="405"/>
        <end position="408"/>
    </location>
</feature>
<dbReference type="SUPFAM" id="SSF53244">
    <property type="entry name" value="MurD-like peptide ligases, peptide-binding domain"/>
    <property type="match status" value="1"/>
</dbReference>
<keyword evidence="2 3" id="KW-0132">Cell division</keyword>
<feature type="binding site" evidence="2">
    <location>
        <begin position="148"/>
        <end position="149"/>
    </location>
    <ligand>
        <name>UDP-N-acetyl-alpha-D-muramoyl-L-alanyl-D-glutamate</name>
        <dbReference type="ChEBI" id="CHEBI:83900"/>
    </ligand>
</feature>
<comment type="cofactor">
    <cofactor evidence="2">
        <name>Mg(2+)</name>
        <dbReference type="ChEBI" id="CHEBI:18420"/>
    </cofactor>
</comment>
<feature type="binding site" evidence="2">
    <location>
        <position position="181"/>
    </location>
    <ligand>
        <name>UDP-N-acetyl-alpha-D-muramoyl-L-alanyl-D-glutamate</name>
        <dbReference type="ChEBI" id="CHEBI:83900"/>
    </ligand>
</feature>
<dbReference type="GO" id="GO:0051301">
    <property type="term" value="P:cell division"/>
    <property type="evidence" value="ECO:0007669"/>
    <property type="project" value="UniProtKB-KW"/>
</dbReference>
<dbReference type="GO" id="GO:0071555">
    <property type="term" value="P:cell wall organization"/>
    <property type="evidence" value="ECO:0007669"/>
    <property type="project" value="UniProtKB-KW"/>
</dbReference>
<evidence type="ECO:0000256" key="1">
    <source>
        <dbReference type="ARBA" id="ARBA00005898"/>
    </source>
</evidence>
<dbReference type="Pfam" id="PF02875">
    <property type="entry name" value="Mur_ligase_C"/>
    <property type="match status" value="1"/>
</dbReference>
<feature type="binding site" evidence="2">
    <location>
        <position position="457"/>
    </location>
    <ligand>
        <name>meso-2,6-diaminopimelate</name>
        <dbReference type="ChEBI" id="CHEBI:57791"/>
    </ligand>
</feature>
<dbReference type="InterPro" id="IPR004101">
    <property type="entry name" value="Mur_ligase_C"/>
</dbReference>
<feature type="binding site" evidence="2">
    <location>
        <begin position="108"/>
        <end position="114"/>
    </location>
    <ligand>
        <name>ATP</name>
        <dbReference type="ChEBI" id="CHEBI:30616"/>
    </ligand>
</feature>
<dbReference type="Gene3D" id="3.90.190.20">
    <property type="entry name" value="Mur ligase, C-terminal domain"/>
    <property type="match status" value="1"/>
</dbReference>
<reference evidence="6 7" key="1">
    <citation type="journal article" date="2018" name="Microbiome">
        <title>Fine metagenomic profile of the Mediterranean stratified and mixed water columns revealed by assembly and recruitment.</title>
        <authorList>
            <person name="Haro-Moreno J.M."/>
            <person name="Lopez-Perez M."/>
            <person name="De La Torre J.R."/>
            <person name="Picazo A."/>
            <person name="Camacho A."/>
            <person name="Rodriguez-Valera F."/>
        </authorList>
    </citation>
    <scope>NUCLEOTIDE SEQUENCE [LARGE SCALE GENOMIC DNA]</scope>
    <source>
        <strain evidence="6">MED-G57</strain>
    </source>
</reference>
<proteinExistence type="inferred from homology"/>
<dbReference type="Gene3D" id="3.40.1190.10">
    <property type="entry name" value="Mur-like, catalytic domain"/>
    <property type="match status" value="1"/>
</dbReference>
<dbReference type="Gene3D" id="3.40.1390.10">
    <property type="entry name" value="MurE/MurF, N-terminal domain"/>
    <property type="match status" value="1"/>
</dbReference>
<feature type="binding site" evidence="2">
    <location>
        <position position="183"/>
    </location>
    <ligand>
        <name>UDP-N-acetyl-alpha-D-muramoyl-L-alanyl-D-glutamate</name>
        <dbReference type="ChEBI" id="CHEBI:83900"/>
    </ligand>
</feature>
<dbReference type="GO" id="GO:0008360">
    <property type="term" value="P:regulation of cell shape"/>
    <property type="evidence" value="ECO:0007669"/>
    <property type="project" value="UniProtKB-KW"/>
</dbReference>
<dbReference type="EMBL" id="QOQD01000007">
    <property type="protein sequence ID" value="RCL73379.1"/>
    <property type="molecule type" value="Genomic_DNA"/>
</dbReference>
<keyword evidence="2" id="KW-0460">Magnesium</keyword>
<gene>
    <name evidence="2" type="primary">murE</name>
    <name evidence="6" type="ORF">DBW71_03770</name>
</gene>
<sequence>MKNQLIKNKRINSYGLSQEVMGISIDSREVNKGDLFFSLEQRKIKALSHINQAIDKGALGIISYKNFDNNSIDTKIPIIKVDSVRKELSIISSEFYPNQPRIVAAITGTNGKTSVAKFTEQIWKNNGIASASIGTLGNSRFFSDSSLTTPDPVSLHKQLNDLSMSDYDNVIIEASSHGLDQHRIDNVRLSGAAFTSFSRDHLDYHKNMKQYLNAKKRLFTSLLEKDSTAVVNLIGINRRYHGFINDICSRNLITIGTSNATINLLGFSRSSNKKINLKISANGQLVVIKTPFIALFQAINATIAGCVASMDSRISLMDYLMSITLLKDISGRLEFVASKYTDANIYVDYAHTPSAMKAVLESLRPVTKNKLILVFGAGGNRDKGKRNFMRDIAKNYADFIIVTDDNPRFEDPKKIRSQLMVNTNNFIEIPDRYDAIKYAIDKLESGDNLIICGKGHEEYMIYQDSKISFSDQLAVKSILDL</sequence>
<evidence type="ECO:0000259" key="5">
    <source>
        <dbReference type="Pfam" id="PF08245"/>
    </source>
</evidence>
<dbReference type="PANTHER" id="PTHR23135:SF4">
    <property type="entry name" value="UDP-N-ACETYLMURAMOYL-L-ALANYL-D-GLUTAMATE--2,6-DIAMINOPIMELATE LIGASE MURE HOMOLOG, CHLOROPLASTIC"/>
    <property type="match status" value="1"/>
</dbReference>
<dbReference type="PANTHER" id="PTHR23135">
    <property type="entry name" value="MUR LIGASE FAMILY MEMBER"/>
    <property type="match status" value="1"/>
</dbReference>
<comment type="caution">
    <text evidence="6">The sequence shown here is derived from an EMBL/GenBank/DDBJ whole genome shotgun (WGS) entry which is preliminary data.</text>
</comment>
<evidence type="ECO:0000259" key="4">
    <source>
        <dbReference type="Pfam" id="PF02875"/>
    </source>
</evidence>
<organism evidence="6 7">
    <name type="scientific">PS1 clade bacterium</name>
    <dbReference type="NCBI Taxonomy" id="2175152"/>
    <lineage>
        <taxon>Bacteria</taxon>
        <taxon>Pseudomonadati</taxon>
        <taxon>Pseudomonadota</taxon>
        <taxon>Alphaproteobacteria</taxon>
        <taxon>PS1 clade</taxon>
    </lineage>
</organism>
<dbReference type="SUPFAM" id="SSF63418">
    <property type="entry name" value="MurE/MurF N-terminal domain"/>
    <property type="match status" value="1"/>
</dbReference>
<feature type="binding site" evidence="2">
    <location>
        <begin position="405"/>
        <end position="408"/>
    </location>
    <ligand>
        <name>meso-2,6-diaminopimelate</name>
        <dbReference type="ChEBI" id="CHEBI:57791"/>
    </ligand>
</feature>
<comment type="caution">
    <text evidence="2">Lacks conserved residue(s) required for the propagation of feature annotation.</text>
</comment>
<feature type="binding site" evidence="2">
    <location>
        <position position="175"/>
    </location>
    <ligand>
        <name>UDP-N-acetyl-alpha-D-muramoyl-L-alanyl-D-glutamate</name>
        <dbReference type="ChEBI" id="CHEBI:83900"/>
    </ligand>
</feature>
<dbReference type="EC" id="6.3.2.13" evidence="2"/>
<dbReference type="SUPFAM" id="SSF53623">
    <property type="entry name" value="MurD-like peptide ligases, catalytic domain"/>
    <property type="match status" value="1"/>
</dbReference>
<evidence type="ECO:0000256" key="2">
    <source>
        <dbReference type="HAMAP-Rule" id="MF_00208"/>
    </source>
</evidence>
<dbReference type="UniPathway" id="UPA00219"/>
<dbReference type="InterPro" id="IPR036615">
    <property type="entry name" value="Mur_ligase_C_dom_sf"/>
</dbReference>
<keyword evidence="2 3" id="KW-0133">Cell shape</keyword>
<dbReference type="GO" id="GO:0009252">
    <property type="term" value="P:peptidoglycan biosynthetic process"/>
    <property type="evidence" value="ECO:0007669"/>
    <property type="project" value="UniProtKB-UniRule"/>
</dbReference>
<dbReference type="GO" id="GO:0000287">
    <property type="term" value="F:magnesium ion binding"/>
    <property type="evidence" value="ECO:0007669"/>
    <property type="project" value="UniProtKB-UniRule"/>
</dbReference>
<accession>A0A368DNG4</accession>
<comment type="subcellular location">
    <subcellularLocation>
        <location evidence="2 3">Cytoplasm</location>
    </subcellularLocation>
</comment>
<dbReference type="InterPro" id="IPR035911">
    <property type="entry name" value="MurE/MurF_N"/>
</dbReference>
<feature type="domain" description="Mur ligase central" evidence="5">
    <location>
        <begin position="106"/>
        <end position="308"/>
    </location>
</feature>
<dbReference type="NCBIfam" id="NF001126">
    <property type="entry name" value="PRK00139.1-4"/>
    <property type="match status" value="1"/>
</dbReference>
<feature type="binding site" evidence="2">
    <location>
        <position position="27"/>
    </location>
    <ligand>
        <name>UDP-N-acetyl-alpha-D-muramoyl-L-alanyl-D-glutamate</name>
        <dbReference type="ChEBI" id="CHEBI:83900"/>
    </ligand>
</feature>
<keyword evidence="2 3" id="KW-0573">Peptidoglycan synthesis</keyword>
<dbReference type="Pfam" id="PF08245">
    <property type="entry name" value="Mur_ligase_M"/>
    <property type="match status" value="1"/>
</dbReference>
<comment type="function">
    <text evidence="2">Catalyzes the addition of meso-diaminopimelic acid to the nucleotide precursor UDP-N-acetylmuramoyl-L-alanyl-D-glutamate (UMAG) in the biosynthesis of bacterial cell-wall peptidoglycan.</text>
</comment>
<evidence type="ECO:0000313" key="6">
    <source>
        <dbReference type="EMBL" id="RCL73379.1"/>
    </source>
</evidence>
<keyword evidence="2" id="KW-0067">ATP-binding</keyword>
<dbReference type="InterPro" id="IPR013221">
    <property type="entry name" value="Mur_ligase_cen"/>
</dbReference>